<comment type="caution">
    <text evidence="9">The sequence shown here is derived from an EMBL/GenBank/DDBJ whole genome shotgun (WGS) entry which is preliminary data.</text>
</comment>
<dbReference type="InterPro" id="IPR003399">
    <property type="entry name" value="Mce/MlaD"/>
</dbReference>
<keyword evidence="6 7" id="KW-0472">Membrane</keyword>
<dbReference type="Pfam" id="PF02470">
    <property type="entry name" value="MlaD"/>
    <property type="match status" value="3"/>
</dbReference>
<evidence type="ECO:0000256" key="7">
    <source>
        <dbReference type="SAM" id="Phobius"/>
    </source>
</evidence>
<feature type="domain" description="Mce/MlaD" evidence="8">
    <location>
        <begin position="48"/>
        <end position="138"/>
    </location>
</feature>
<gene>
    <name evidence="9" type="ORF">B5V00_07385</name>
</gene>
<dbReference type="GO" id="GO:0005886">
    <property type="term" value="C:plasma membrane"/>
    <property type="evidence" value="ECO:0007669"/>
    <property type="project" value="UniProtKB-SubCell"/>
</dbReference>
<feature type="transmembrane region" description="Helical" evidence="7">
    <location>
        <begin position="21"/>
        <end position="41"/>
    </location>
</feature>
<evidence type="ECO:0000313" key="10">
    <source>
        <dbReference type="Proteomes" id="UP000193136"/>
    </source>
</evidence>
<evidence type="ECO:0000313" key="9">
    <source>
        <dbReference type="EMBL" id="ORJ60648.1"/>
    </source>
</evidence>
<dbReference type="STRING" id="1969733.B5V00_07385"/>
<keyword evidence="5 7" id="KW-1133">Transmembrane helix</keyword>
<keyword evidence="2" id="KW-1003">Cell membrane</keyword>
<evidence type="ECO:0000256" key="6">
    <source>
        <dbReference type="ARBA" id="ARBA00023136"/>
    </source>
</evidence>
<evidence type="ECO:0000259" key="8">
    <source>
        <dbReference type="Pfam" id="PF02470"/>
    </source>
</evidence>
<evidence type="ECO:0000256" key="2">
    <source>
        <dbReference type="ARBA" id="ARBA00022475"/>
    </source>
</evidence>
<dbReference type="Proteomes" id="UP000193136">
    <property type="component" value="Unassembled WGS sequence"/>
</dbReference>
<dbReference type="OrthoDB" id="9806984at2"/>
<keyword evidence="3" id="KW-0997">Cell inner membrane</keyword>
<name>A0A1X0Y6A3_9BACT</name>
<dbReference type="AlphaFoldDB" id="A0A1X0Y6A3"/>
<dbReference type="PANTHER" id="PTHR30462:SF2">
    <property type="entry name" value="INTERMEMBRANE TRANSPORT PROTEIN PQIB"/>
    <property type="match status" value="1"/>
</dbReference>
<organism evidence="9 10">
    <name type="scientific">Geothermobacter hydrogeniphilus</name>
    <dbReference type="NCBI Taxonomy" id="1969733"/>
    <lineage>
        <taxon>Bacteria</taxon>
        <taxon>Pseudomonadati</taxon>
        <taxon>Thermodesulfobacteriota</taxon>
        <taxon>Desulfuromonadia</taxon>
        <taxon>Desulfuromonadales</taxon>
        <taxon>Geothermobacteraceae</taxon>
        <taxon>Geothermobacter</taxon>
    </lineage>
</organism>
<keyword evidence="4 7" id="KW-0812">Transmembrane</keyword>
<dbReference type="EMBL" id="NAAD01000007">
    <property type="protein sequence ID" value="ORJ60648.1"/>
    <property type="molecule type" value="Genomic_DNA"/>
</dbReference>
<comment type="subcellular location">
    <subcellularLocation>
        <location evidence="1">Cell inner membrane</location>
    </subcellularLocation>
</comment>
<dbReference type="RefSeq" id="WP_085010130.1">
    <property type="nucleotide sequence ID" value="NZ_NAAD01000007.1"/>
</dbReference>
<sequence length="556" mass="62042">MSEEKTEQPVVRTAEVRTRKGFSIVWLVPLVALAIGGWLVFKAVSEQGPLVTIHFKTAEGLEAGKTKVRYKDVEVGKVEEIDLEPGLDGVAVKARMNPSAKPYLTDKTRFFVVRARIAAGEISALGTLLSGAYIGVDPVKEGKLTKVFEGLEKPPVITTDRPGRKFMLRSENLGSLDIGSPVYFRQIKVGQVIDYAFNDVGDAVNIEVFINAPHDRRVTRATRFWNASGVDMTLNAEGIRINTQSLVSILQGGIAFATPKRLVAKEPAPEGSRFVLYPDRQSIQEREYTIKNYYLMYFDQSVRGLRPGAPVEFRGIKVGEVVDVRLVINAEELKAKIPVLVMIEPERMEYRRNDEPAERSYDQLKGLDAVSRDREKELVRRGLRAQLKTGSLLTGALYVDLDIHPEAKPAEIYYDGLYPVFPTVPGSLEQLTDKFERIMARVEKIPFDSIGRNLDQTLAAARSALRKIDRTTIPRVNAVLQQVDQQTVPDLNATLRQLDETLADIKATLGSDSALNYNARTALDELGSAVRSIRALTEYLERNPEALIFGKKEEQK</sequence>
<dbReference type="PANTHER" id="PTHR30462">
    <property type="entry name" value="INTERMEMBRANE TRANSPORT PROTEIN PQIB-RELATED"/>
    <property type="match status" value="1"/>
</dbReference>
<feature type="domain" description="Mce/MlaD" evidence="8">
    <location>
        <begin position="292"/>
        <end position="402"/>
    </location>
</feature>
<evidence type="ECO:0000256" key="3">
    <source>
        <dbReference type="ARBA" id="ARBA00022519"/>
    </source>
</evidence>
<protein>
    <recommendedName>
        <fullName evidence="8">Mce/MlaD domain-containing protein</fullName>
    </recommendedName>
</protein>
<feature type="domain" description="Mce/MlaD" evidence="8">
    <location>
        <begin position="165"/>
        <end position="223"/>
    </location>
</feature>
<accession>A0A1X0Y6A3</accession>
<reference evidence="9 10" key="1">
    <citation type="submission" date="2017-03" db="EMBL/GenBank/DDBJ databases">
        <title>Genome sequence of Geothermobacter sp. EPR-M, Deep-Sea Iron Reducer.</title>
        <authorList>
            <person name="Tully B."/>
            <person name="Savalia P."/>
            <person name="Abuyen K."/>
            <person name="Baughan C."/>
            <person name="Romero E."/>
            <person name="Ronkowski C."/>
            <person name="Torres B."/>
            <person name="Tremblay J."/>
            <person name="Trujillo A."/>
            <person name="Tyler M."/>
            <person name="Perez-Rodriguez I."/>
            <person name="Amend J."/>
        </authorList>
    </citation>
    <scope>NUCLEOTIDE SEQUENCE [LARGE SCALE GENOMIC DNA]</scope>
    <source>
        <strain evidence="9 10">EPR-M</strain>
    </source>
</reference>
<dbReference type="InterPro" id="IPR051800">
    <property type="entry name" value="PqiA-PqiB_transport"/>
</dbReference>
<proteinExistence type="predicted"/>
<keyword evidence="10" id="KW-1185">Reference proteome</keyword>
<evidence type="ECO:0000256" key="1">
    <source>
        <dbReference type="ARBA" id="ARBA00004533"/>
    </source>
</evidence>
<evidence type="ECO:0000256" key="5">
    <source>
        <dbReference type="ARBA" id="ARBA00022989"/>
    </source>
</evidence>
<evidence type="ECO:0000256" key="4">
    <source>
        <dbReference type="ARBA" id="ARBA00022692"/>
    </source>
</evidence>